<dbReference type="PROSITE" id="PS00109">
    <property type="entry name" value="PROTEIN_KINASE_TYR"/>
    <property type="match status" value="1"/>
</dbReference>
<reference evidence="8" key="1">
    <citation type="submission" date="2020-10" db="EMBL/GenBank/DDBJ databases">
        <authorList>
            <person name="Gilroy R."/>
        </authorList>
    </citation>
    <scope>NUCLEOTIDE SEQUENCE</scope>
    <source>
        <strain evidence="8">ChiHjej9B8-7071</strain>
    </source>
</reference>
<evidence type="ECO:0000256" key="5">
    <source>
        <dbReference type="PROSITE-ProRule" id="PRU10141"/>
    </source>
</evidence>
<dbReference type="CDD" id="cd00060">
    <property type="entry name" value="FHA"/>
    <property type="match status" value="1"/>
</dbReference>
<keyword evidence="3 8" id="KW-0418">Kinase</keyword>
<protein>
    <submittedName>
        <fullName evidence="8">Protein kinase</fullName>
    </submittedName>
</protein>
<organism evidence="8 9">
    <name type="scientific">Candidatus Avoscillospira stercoripullorum</name>
    <dbReference type="NCBI Taxonomy" id="2840709"/>
    <lineage>
        <taxon>Bacteria</taxon>
        <taxon>Bacillati</taxon>
        <taxon>Bacillota</taxon>
        <taxon>Clostridia</taxon>
        <taxon>Eubacteriales</taxon>
        <taxon>Oscillospiraceae</taxon>
        <taxon>Oscillospiraceae incertae sedis</taxon>
        <taxon>Candidatus Avoscillospira</taxon>
    </lineage>
</organism>
<gene>
    <name evidence="8" type="ORF">IAA70_06400</name>
</gene>
<feature type="domain" description="FHA" evidence="6">
    <location>
        <begin position="347"/>
        <end position="394"/>
    </location>
</feature>
<dbReference type="Gene3D" id="3.30.200.20">
    <property type="entry name" value="Phosphorylase Kinase, domain 1"/>
    <property type="match status" value="1"/>
</dbReference>
<dbReference type="PROSITE" id="PS50011">
    <property type="entry name" value="PROTEIN_KINASE_DOM"/>
    <property type="match status" value="1"/>
</dbReference>
<accession>A0A9D1D8M2</accession>
<dbReference type="EMBL" id="DVGD01000205">
    <property type="protein sequence ID" value="HIR10014.1"/>
    <property type="molecule type" value="Genomic_DNA"/>
</dbReference>
<dbReference type="Pfam" id="PF00069">
    <property type="entry name" value="Pkinase"/>
    <property type="match status" value="1"/>
</dbReference>
<dbReference type="Proteomes" id="UP000824258">
    <property type="component" value="Unassembled WGS sequence"/>
</dbReference>
<reference evidence="8" key="2">
    <citation type="journal article" date="2021" name="PeerJ">
        <title>Extensive microbial diversity within the chicken gut microbiome revealed by metagenomics and culture.</title>
        <authorList>
            <person name="Gilroy R."/>
            <person name="Ravi A."/>
            <person name="Getino M."/>
            <person name="Pursley I."/>
            <person name="Horton D.L."/>
            <person name="Alikhan N.F."/>
            <person name="Baker D."/>
            <person name="Gharbi K."/>
            <person name="Hall N."/>
            <person name="Watson M."/>
            <person name="Adriaenssens E.M."/>
            <person name="Foster-Nyarko E."/>
            <person name="Jarju S."/>
            <person name="Secka A."/>
            <person name="Antonio M."/>
            <person name="Oren A."/>
            <person name="Chaudhuri R.R."/>
            <person name="La Ragione R."/>
            <person name="Hildebrand F."/>
            <person name="Pallen M.J."/>
        </authorList>
    </citation>
    <scope>NUCLEOTIDE SEQUENCE</scope>
    <source>
        <strain evidence="8">ChiHjej9B8-7071</strain>
    </source>
</reference>
<dbReference type="SUPFAM" id="SSF56112">
    <property type="entry name" value="Protein kinase-like (PK-like)"/>
    <property type="match status" value="1"/>
</dbReference>
<sequence length="427" mass="47875">MQCQSCMMGTYVNGVCSHCHRRQKSAAARDPSALPLGLVLHQRYRLGDVLGRGGFGITYAAWDLQQNLPVAIKELFPKQDVRRESDGKTVGVLRGQEAYFAQISHRFSQEATLLLKLQENRSVVRVYHLFSENKTVYYVMEYLDGLDLNAWLQQHGPMPWAKLSGIIAAVLDALEALHAVGLIHRDLSPDNIFLTRDGTVRLIDFGSVRAYEDSSHFTVFVKKSFAPWEQYQTNSAQGPWTDIYSLCVTMYFALSGKLPPMASERRLQDQAVPIRALCPELPQQVADAITCGMAVRAEARCQSAAQLRRLLFPAVRPSGKPAVLCQVHCLRGQFAGKRWPLTPGKPFRVGRQPDCDVVYPPETKGVSRLQCSFLLDAEGRLLARDEGSSYGTFLGVKERGMRLQPGQWYVAKNCKIFFGVQEEYAIQ</sequence>
<dbReference type="PANTHER" id="PTHR43289">
    <property type="entry name" value="MITOGEN-ACTIVATED PROTEIN KINASE KINASE KINASE 20-RELATED"/>
    <property type="match status" value="1"/>
</dbReference>
<evidence type="ECO:0000313" key="8">
    <source>
        <dbReference type="EMBL" id="HIR10014.1"/>
    </source>
</evidence>
<keyword evidence="2 5" id="KW-0547">Nucleotide-binding</keyword>
<dbReference type="PROSITE" id="PS50006">
    <property type="entry name" value="FHA_DOMAIN"/>
    <property type="match status" value="1"/>
</dbReference>
<evidence type="ECO:0000259" key="6">
    <source>
        <dbReference type="PROSITE" id="PS50006"/>
    </source>
</evidence>
<dbReference type="AlphaFoldDB" id="A0A9D1D8M2"/>
<dbReference type="PROSITE" id="PS00107">
    <property type="entry name" value="PROTEIN_KINASE_ATP"/>
    <property type="match status" value="1"/>
</dbReference>
<evidence type="ECO:0000313" key="9">
    <source>
        <dbReference type="Proteomes" id="UP000824258"/>
    </source>
</evidence>
<dbReference type="InterPro" id="IPR017441">
    <property type="entry name" value="Protein_kinase_ATP_BS"/>
</dbReference>
<evidence type="ECO:0000259" key="7">
    <source>
        <dbReference type="PROSITE" id="PS50011"/>
    </source>
</evidence>
<proteinExistence type="predicted"/>
<dbReference type="InterPro" id="IPR000253">
    <property type="entry name" value="FHA_dom"/>
</dbReference>
<dbReference type="Gene3D" id="1.10.510.10">
    <property type="entry name" value="Transferase(Phosphotransferase) domain 1"/>
    <property type="match status" value="1"/>
</dbReference>
<dbReference type="CDD" id="cd14014">
    <property type="entry name" value="STKc_PknB_like"/>
    <property type="match status" value="1"/>
</dbReference>
<feature type="binding site" evidence="5">
    <location>
        <position position="73"/>
    </location>
    <ligand>
        <name>ATP</name>
        <dbReference type="ChEBI" id="CHEBI:30616"/>
    </ligand>
</feature>
<evidence type="ECO:0000256" key="4">
    <source>
        <dbReference type="ARBA" id="ARBA00022840"/>
    </source>
</evidence>
<keyword evidence="1" id="KW-0808">Transferase</keyword>
<evidence type="ECO:0000256" key="2">
    <source>
        <dbReference type="ARBA" id="ARBA00022741"/>
    </source>
</evidence>
<dbReference type="GO" id="GO:0005524">
    <property type="term" value="F:ATP binding"/>
    <property type="evidence" value="ECO:0007669"/>
    <property type="project" value="UniProtKB-UniRule"/>
</dbReference>
<feature type="domain" description="Protein kinase" evidence="7">
    <location>
        <begin position="44"/>
        <end position="312"/>
    </location>
</feature>
<comment type="caution">
    <text evidence="8">The sequence shown here is derived from an EMBL/GenBank/DDBJ whole genome shotgun (WGS) entry which is preliminary data.</text>
</comment>
<dbReference type="InterPro" id="IPR008984">
    <property type="entry name" value="SMAD_FHA_dom_sf"/>
</dbReference>
<dbReference type="SUPFAM" id="SSF49879">
    <property type="entry name" value="SMAD/FHA domain"/>
    <property type="match status" value="1"/>
</dbReference>
<dbReference type="GO" id="GO:0004674">
    <property type="term" value="F:protein serine/threonine kinase activity"/>
    <property type="evidence" value="ECO:0007669"/>
    <property type="project" value="TreeGrafter"/>
</dbReference>
<dbReference type="Pfam" id="PF00498">
    <property type="entry name" value="FHA"/>
    <property type="match status" value="1"/>
</dbReference>
<dbReference type="PANTHER" id="PTHR43289:SF34">
    <property type="entry name" value="SERINE_THREONINE-PROTEIN KINASE YBDM-RELATED"/>
    <property type="match status" value="1"/>
</dbReference>
<dbReference type="Gene3D" id="2.60.200.20">
    <property type="match status" value="1"/>
</dbReference>
<dbReference type="InterPro" id="IPR011009">
    <property type="entry name" value="Kinase-like_dom_sf"/>
</dbReference>
<name>A0A9D1D8M2_9FIRM</name>
<dbReference type="InterPro" id="IPR000719">
    <property type="entry name" value="Prot_kinase_dom"/>
</dbReference>
<keyword evidence="4 5" id="KW-0067">ATP-binding</keyword>
<evidence type="ECO:0000256" key="1">
    <source>
        <dbReference type="ARBA" id="ARBA00022679"/>
    </source>
</evidence>
<evidence type="ECO:0000256" key="3">
    <source>
        <dbReference type="ARBA" id="ARBA00022777"/>
    </source>
</evidence>
<dbReference type="InterPro" id="IPR008266">
    <property type="entry name" value="Tyr_kinase_AS"/>
</dbReference>